<evidence type="ECO:0008006" key="3">
    <source>
        <dbReference type="Google" id="ProtNLM"/>
    </source>
</evidence>
<evidence type="ECO:0000256" key="1">
    <source>
        <dbReference type="SAM" id="MobiDB-lite"/>
    </source>
</evidence>
<dbReference type="AlphaFoldDB" id="A0AAU2V7Q7"/>
<dbReference type="EMBL" id="CP108318">
    <property type="protein sequence ID" value="WTW63505.1"/>
    <property type="molecule type" value="Genomic_DNA"/>
</dbReference>
<gene>
    <name evidence="2" type="ORF">OG549_24230</name>
</gene>
<evidence type="ECO:0000313" key="2">
    <source>
        <dbReference type="EMBL" id="WTW63505.1"/>
    </source>
</evidence>
<organism evidence="2">
    <name type="scientific">Streptomyces sp. NBC_00003</name>
    <dbReference type="NCBI Taxonomy" id="2903608"/>
    <lineage>
        <taxon>Bacteria</taxon>
        <taxon>Bacillati</taxon>
        <taxon>Actinomycetota</taxon>
        <taxon>Actinomycetes</taxon>
        <taxon>Kitasatosporales</taxon>
        <taxon>Streptomycetaceae</taxon>
        <taxon>Streptomyces</taxon>
    </lineage>
</organism>
<protein>
    <recommendedName>
        <fullName evidence="3">TetR family transcriptional regulator</fullName>
    </recommendedName>
</protein>
<proteinExistence type="predicted"/>
<feature type="compositionally biased region" description="Basic and acidic residues" evidence="1">
    <location>
        <begin position="23"/>
        <end position="44"/>
    </location>
</feature>
<reference evidence="2" key="1">
    <citation type="submission" date="2022-10" db="EMBL/GenBank/DDBJ databases">
        <title>The complete genomes of actinobacterial strains from the NBC collection.</title>
        <authorList>
            <person name="Joergensen T.S."/>
            <person name="Alvarez Arevalo M."/>
            <person name="Sterndorff E.B."/>
            <person name="Faurdal D."/>
            <person name="Vuksanovic O."/>
            <person name="Mourched A.-S."/>
            <person name="Charusanti P."/>
            <person name="Shaw S."/>
            <person name="Blin K."/>
            <person name="Weber T."/>
        </authorList>
    </citation>
    <scope>NUCLEOTIDE SEQUENCE</scope>
    <source>
        <strain evidence="2">NBC_00003</strain>
    </source>
</reference>
<feature type="region of interest" description="Disordered" evidence="1">
    <location>
        <begin position="1"/>
        <end position="45"/>
    </location>
</feature>
<accession>A0AAU2V7Q7</accession>
<sequence length="119" mass="12359">MTSTKRTRANRGSSIPRARRAAGRTERGVEAAIRASRDGGKAEPGRAAIEAVTRLAARALDGAADDPYAVAQLLPRVLDVMTCAGLIPEPKGSADDSLAALLSAMAAPTVGHQAEPWEQ</sequence>
<name>A0AAU2V7Q7_9ACTN</name>